<evidence type="ECO:0000313" key="1">
    <source>
        <dbReference type="EMBL" id="RDZ29454.1"/>
    </source>
</evidence>
<organism evidence="1 2">
    <name type="scientific">Lysobacter silvisoli</name>
    <dbReference type="NCBI Taxonomy" id="2293254"/>
    <lineage>
        <taxon>Bacteria</taxon>
        <taxon>Pseudomonadati</taxon>
        <taxon>Pseudomonadota</taxon>
        <taxon>Gammaproteobacteria</taxon>
        <taxon>Lysobacterales</taxon>
        <taxon>Lysobacteraceae</taxon>
        <taxon>Lysobacter</taxon>
    </lineage>
</organism>
<accession>A0A371K6G4</accession>
<dbReference type="InterPro" id="IPR012668">
    <property type="entry name" value="CHP02466"/>
</dbReference>
<evidence type="ECO:0008006" key="3">
    <source>
        <dbReference type="Google" id="ProtNLM"/>
    </source>
</evidence>
<reference evidence="1 2" key="1">
    <citation type="submission" date="2018-08" db="EMBL/GenBank/DDBJ databases">
        <title>Lysobacter sp. zong2l5, whole genome shotgun sequence.</title>
        <authorList>
            <person name="Zhang X."/>
            <person name="Feng G."/>
            <person name="Zhu H."/>
        </authorList>
    </citation>
    <scope>NUCLEOTIDE SEQUENCE [LARGE SCALE GENOMIC DNA]</scope>
    <source>
        <strain evidence="2">zong2l5</strain>
    </source>
</reference>
<proteinExistence type="predicted"/>
<dbReference type="AlphaFoldDB" id="A0A371K6G4"/>
<name>A0A371K6G4_9GAMM</name>
<sequence>MPFELYPAFSVPFAQDFLPNHQAINAQLKALLLAREAEGARYANPNPSLTLQQGVFESEFVLFSWPENCVQLLRQFCWNTLGRTIQELNGYSAADMARLQIFSHTWYHITRQGGFTITHTHPMASWSGVYCVDPGETPEDRPESGVLRFHNPHYYSNQFVDAGNQRMQSPFHHGTWNIRFSPGQLILFPSWLPHEVLPFYGRDERITIAFNCWFSMKDAA</sequence>
<evidence type="ECO:0000313" key="2">
    <source>
        <dbReference type="Proteomes" id="UP000264492"/>
    </source>
</evidence>
<dbReference type="RefSeq" id="WP_115858892.1">
    <property type="nucleotide sequence ID" value="NZ_QTSU01000001.1"/>
</dbReference>
<dbReference type="Pfam" id="PF13759">
    <property type="entry name" value="2OG-FeII_Oxy_5"/>
    <property type="match status" value="1"/>
</dbReference>
<protein>
    <recommendedName>
        <fullName evidence="3">JmjC domain-containing protein</fullName>
    </recommendedName>
</protein>
<dbReference type="OrthoDB" id="549777at2"/>
<keyword evidence="2" id="KW-1185">Reference proteome</keyword>
<dbReference type="EMBL" id="QTSU01000001">
    <property type="protein sequence ID" value="RDZ29454.1"/>
    <property type="molecule type" value="Genomic_DNA"/>
</dbReference>
<dbReference type="Proteomes" id="UP000264492">
    <property type="component" value="Unassembled WGS sequence"/>
</dbReference>
<comment type="caution">
    <text evidence="1">The sequence shown here is derived from an EMBL/GenBank/DDBJ whole genome shotgun (WGS) entry which is preliminary data.</text>
</comment>
<dbReference type="Gene3D" id="2.60.120.620">
    <property type="entry name" value="q2cbj1_9rhob like domain"/>
    <property type="match status" value="1"/>
</dbReference>
<gene>
    <name evidence="1" type="ORF">DX914_10350</name>
</gene>